<gene>
    <name evidence="2" type="ORF">H8717_10070</name>
</gene>
<dbReference type="InterPro" id="IPR001279">
    <property type="entry name" value="Metallo-B-lactamas"/>
</dbReference>
<dbReference type="SMART" id="SM00849">
    <property type="entry name" value="Lactamase_B"/>
    <property type="match status" value="1"/>
</dbReference>
<dbReference type="InterPro" id="IPR052533">
    <property type="entry name" value="WalJ/YycJ-like"/>
</dbReference>
<dbReference type="Gene3D" id="3.60.15.10">
    <property type="entry name" value="Ribonuclease Z/Hydroxyacylglutathione hydrolase-like"/>
    <property type="match status" value="1"/>
</dbReference>
<protein>
    <submittedName>
        <fullName evidence="2">MBL fold metallo-hydrolase</fullName>
    </submittedName>
</protein>
<dbReference type="Proteomes" id="UP000658131">
    <property type="component" value="Unassembled WGS sequence"/>
</dbReference>
<evidence type="ECO:0000313" key="3">
    <source>
        <dbReference type="Proteomes" id="UP000658131"/>
    </source>
</evidence>
<keyword evidence="3" id="KW-1185">Reference proteome</keyword>
<comment type="caution">
    <text evidence="2">The sequence shown here is derived from an EMBL/GenBank/DDBJ whole genome shotgun (WGS) entry which is preliminary data.</text>
</comment>
<dbReference type="PANTHER" id="PTHR47619">
    <property type="entry name" value="METALLO-HYDROLASE YYCJ-RELATED"/>
    <property type="match status" value="1"/>
</dbReference>
<dbReference type="SUPFAM" id="SSF56281">
    <property type="entry name" value="Metallo-hydrolase/oxidoreductase"/>
    <property type="match status" value="1"/>
</dbReference>
<feature type="domain" description="Metallo-beta-lactamase" evidence="1">
    <location>
        <begin position="12"/>
        <end position="192"/>
    </location>
</feature>
<dbReference type="PANTHER" id="PTHR47619:SF1">
    <property type="entry name" value="EXODEOXYRIBONUCLEASE WALJ"/>
    <property type="match status" value="1"/>
</dbReference>
<reference evidence="2 3" key="1">
    <citation type="submission" date="2020-08" db="EMBL/GenBank/DDBJ databases">
        <title>Genome public.</title>
        <authorList>
            <person name="Liu C."/>
            <person name="Sun Q."/>
        </authorList>
    </citation>
    <scope>NUCLEOTIDE SEQUENCE [LARGE SCALE GENOMIC DNA]</scope>
    <source>
        <strain evidence="2 3">BX1</strain>
    </source>
</reference>
<sequence length="263" mass="28088">MARFCVLASSSAGNSTYISCGEGALLVDAGISCRRISKSLADLGEELGKIAGILLTHEHADHVKGLRILTKNTGAPVYATAPVLRYLEENALVDSRSKLVEVGPRPFAAAGIEVSAYATPHDSVGSVGYRFLLPGGQKIAVATDLGQVTGEVYDGVRGCDLALLEANYDPELLRMGRYPYFLKRRISGNDGHLANPSCAEFACGLLESGTTRLILGHLSRENNCPALAEQTVDDALRRAGARRGIDYELSVAPYDEPGRLVRL</sequence>
<evidence type="ECO:0000259" key="1">
    <source>
        <dbReference type="SMART" id="SM00849"/>
    </source>
</evidence>
<proteinExistence type="predicted"/>
<dbReference type="RefSeq" id="WP_262400243.1">
    <property type="nucleotide sequence ID" value="NZ_JACRTB010000014.1"/>
</dbReference>
<accession>A0ABR7NKK4</accession>
<dbReference type="InterPro" id="IPR036866">
    <property type="entry name" value="RibonucZ/Hydroxyglut_hydro"/>
</dbReference>
<dbReference type="EMBL" id="JACRTB010000014">
    <property type="protein sequence ID" value="MBC8576745.1"/>
    <property type="molecule type" value="Genomic_DNA"/>
</dbReference>
<organism evidence="2 3">
    <name type="scientific">Yanshouia hominis</name>
    <dbReference type="NCBI Taxonomy" id="2763673"/>
    <lineage>
        <taxon>Bacteria</taxon>
        <taxon>Bacillati</taxon>
        <taxon>Bacillota</taxon>
        <taxon>Clostridia</taxon>
        <taxon>Eubacteriales</taxon>
        <taxon>Oscillospiraceae</taxon>
        <taxon>Yanshouia</taxon>
    </lineage>
</organism>
<dbReference type="Pfam" id="PF12706">
    <property type="entry name" value="Lactamase_B_2"/>
    <property type="match status" value="1"/>
</dbReference>
<evidence type="ECO:0000313" key="2">
    <source>
        <dbReference type="EMBL" id="MBC8576745.1"/>
    </source>
</evidence>
<name>A0ABR7NKK4_9FIRM</name>